<comment type="similarity">
    <text evidence="1 3">Belongs to the short-chain dehydrogenases/reductases (SDR) family.</text>
</comment>
<dbReference type="PANTHER" id="PTHR44196">
    <property type="entry name" value="DEHYDROGENASE/REDUCTASE SDR FAMILY MEMBER 7B"/>
    <property type="match status" value="1"/>
</dbReference>
<name>A0A4R4D5M7_9PROT</name>
<dbReference type="PRINTS" id="PR00081">
    <property type="entry name" value="GDHRDH"/>
</dbReference>
<dbReference type="PROSITE" id="PS00061">
    <property type="entry name" value="ADH_SHORT"/>
    <property type="match status" value="1"/>
</dbReference>
<organism evidence="5 6">
    <name type="scientific">Roseicella aquatilis</name>
    <dbReference type="NCBI Taxonomy" id="2527868"/>
    <lineage>
        <taxon>Bacteria</taxon>
        <taxon>Pseudomonadati</taxon>
        <taxon>Pseudomonadota</taxon>
        <taxon>Alphaproteobacteria</taxon>
        <taxon>Acetobacterales</taxon>
        <taxon>Roseomonadaceae</taxon>
        <taxon>Roseicella</taxon>
    </lineage>
</organism>
<dbReference type="InterPro" id="IPR020904">
    <property type="entry name" value="Sc_DH/Rdtase_CS"/>
</dbReference>
<proteinExistence type="inferred from homology"/>
<feature type="domain" description="Ketoreductase" evidence="4">
    <location>
        <begin position="8"/>
        <end position="148"/>
    </location>
</feature>
<dbReference type="NCBIfam" id="NF005495">
    <property type="entry name" value="PRK07109.1"/>
    <property type="match status" value="1"/>
</dbReference>
<dbReference type="SUPFAM" id="SSF51735">
    <property type="entry name" value="NAD(P)-binding Rossmann-fold domains"/>
    <property type="match status" value="1"/>
</dbReference>
<reference evidence="5 6" key="1">
    <citation type="submission" date="2019-03" db="EMBL/GenBank/DDBJ databases">
        <title>Paracraurococcus aquatilis NE82 genome sequence.</title>
        <authorList>
            <person name="Zhao Y."/>
            <person name="Du Z."/>
        </authorList>
    </citation>
    <scope>NUCLEOTIDE SEQUENCE [LARGE SCALE GENOMIC DNA]</scope>
    <source>
        <strain evidence="5 6">NE82</strain>
    </source>
</reference>
<dbReference type="EMBL" id="SKBM01000030">
    <property type="protein sequence ID" value="TCZ54980.1"/>
    <property type="molecule type" value="Genomic_DNA"/>
</dbReference>
<sequence length="349" mass="36994">MPLSDTPKVVVITGASSGIGRATALAFARQGASLVLAARRAPMLEEAVRDCAALGGTAIAVPTDVTREDQVEALGRRAMERFGRFDVWFNNAGVGCFGRLESIPMEAWRRVIETNLFGYVHGAKVAMRQFRRQGHGLLVQNASIVGRTAKPDGTPYASSKFAIRGLSEALRQEVLDQPEIQVCTVLPSVIDTPFFQHAANYSGRSVRAAPPVYTPEEVADTVVELVGHPQPEVIVGGFGKLAAMQERLAPTLATWMTGRTLHTGFLSETPGTDTSGALFESWPDGLGVTGGWREKAESGGAPLAALTSLAAWPVELATIGFRMADAGLAAGARMLEAWMPAAKPGPASK</sequence>
<evidence type="ECO:0000256" key="3">
    <source>
        <dbReference type="RuleBase" id="RU000363"/>
    </source>
</evidence>
<dbReference type="RefSeq" id="WP_132295119.1">
    <property type="nucleotide sequence ID" value="NZ_SKBM01000030.1"/>
</dbReference>
<dbReference type="SMART" id="SM00822">
    <property type="entry name" value="PKS_KR"/>
    <property type="match status" value="1"/>
</dbReference>
<dbReference type="InterPro" id="IPR002347">
    <property type="entry name" value="SDR_fam"/>
</dbReference>
<evidence type="ECO:0000256" key="1">
    <source>
        <dbReference type="ARBA" id="ARBA00006484"/>
    </source>
</evidence>
<protein>
    <submittedName>
        <fullName evidence="5">SDR family oxidoreductase</fullName>
    </submittedName>
</protein>
<dbReference type="NCBIfam" id="NF004792">
    <property type="entry name" value="PRK06139.1"/>
    <property type="match status" value="1"/>
</dbReference>
<accession>A0A4R4D5M7</accession>
<dbReference type="AlphaFoldDB" id="A0A4R4D5M7"/>
<dbReference type="Gene3D" id="3.40.50.720">
    <property type="entry name" value="NAD(P)-binding Rossmann-like Domain"/>
    <property type="match status" value="1"/>
</dbReference>
<keyword evidence="6" id="KW-1185">Reference proteome</keyword>
<dbReference type="OrthoDB" id="9781689at2"/>
<comment type="caution">
    <text evidence="5">The sequence shown here is derived from an EMBL/GenBank/DDBJ whole genome shotgun (WGS) entry which is preliminary data.</text>
</comment>
<dbReference type="GO" id="GO:0016020">
    <property type="term" value="C:membrane"/>
    <property type="evidence" value="ECO:0007669"/>
    <property type="project" value="TreeGrafter"/>
</dbReference>
<keyword evidence="2" id="KW-0560">Oxidoreductase</keyword>
<dbReference type="InterPro" id="IPR036291">
    <property type="entry name" value="NAD(P)-bd_dom_sf"/>
</dbReference>
<evidence type="ECO:0000313" key="5">
    <source>
        <dbReference type="EMBL" id="TCZ54980.1"/>
    </source>
</evidence>
<evidence type="ECO:0000313" key="6">
    <source>
        <dbReference type="Proteomes" id="UP000295023"/>
    </source>
</evidence>
<dbReference type="GO" id="GO:0016491">
    <property type="term" value="F:oxidoreductase activity"/>
    <property type="evidence" value="ECO:0007669"/>
    <property type="project" value="UniProtKB-KW"/>
</dbReference>
<dbReference type="InterPro" id="IPR057326">
    <property type="entry name" value="KR_dom"/>
</dbReference>
<evidence type="ECO:0000256" key="2">
    <source>
        <dbReference type="ARBA" id="ARBA00023002"/>
    </source>
</evidence>
<dbReference type="Pfam" id="PF00106">
    <property type="entry name" value="adh_short"/>
    <property type="match status" value="1"/>
</dbReference>
<gene>
    <name evidence="5" type="ORF">EXY23_22520</name>
</gene>
<dbReference type="PRINTS" id="PR00080">
    <property type="entry name" value="SDRFAMILY"/>
</dbReference>
<evidence type="ECO:0000259" key="4">
    <source>
        <dbReference type="SMART" id="SM00822"/>
    </source>
</evidence>
<dbReference type="PANTHER" id="PTHR44196:SF1">
    <property type="entry name" value="DEHYDROGENASE_REDUCTASE SDR FAMILY MEMBER 7B"/>
    <property type="match status" value="1"/>
</dbReference>
<dbReference type="Proteomes" id="UP000295023">
    <property type="component" value="Unassembled WGS sequence"/>
</dbReference>